<feature type="compositionally biased region" description="Basic and acidic residues" evidence="1">
    <location>
        <begin position="82"/>
        <end position="98"/>
    </location>
</feature>
<dbReference type="PANTHER" id="PTHR48295">
    <property type="entry name" value="CRANIOFACIAL DEVELOPMENT PROTEIN 1"/>
    <property type="match status" value="1"/>
</dbReference>
<feature type="region of interest" description="Disordered" evidence="1">
    <location>
        <begin position="1"/>
        <end position="101"/>
    </location>
</feature>
<feature type="compositionally biased region" description="Low complexity" evidence="1">
    <location>
        <begin position="259"/>
        <end position="268"/>
    </location>
</feature>
<feature type="compositionally biased region" description="Low complexity" evidence="1">
    <location>
        <begin position="28"/>
        <end position="43"/>
    </location>
</feature>
<comment type="caution">
    <text evidence="3">The sequence shown here is derived from an EMBL/GenBank/DDBJ whole genome shotgun (WGS) entry which is preliminary data.</text>
</comment>
<dbReference type="InterPro" id="IPR027124">
    <property type="entry name" value="Swc5/CFDP1/2"/>
</dbReference>
<sequence>MVTIGNAILPSDSDPEDEDYEGSEDEAAATTTAAGADDAAAGRSARKAARRAAEEAWADMQAEEARAAAARRRPPLAAADPLARELQRRHPRRPKDCSKQGVLAMLSKYGGAAPEDGRAAVPAAEWKRRVRAAAPAAEPAGPGAAAEAPSPAPSARAPGAASGRQELVRFAGQLLTVRRPGPAPTKRRRGNELGGQLAGLDKLLGSLGSTRDISVIEKSGLDWSDHREQAGLADLHRDARAGALDRRAFLERAAARSAARGEAATRAAARAKARAAARSEAGS</sequence>
<protein>
    <recommendedName>
        <fullName evidence="2">BCNT-C domain-containing protein</fullName>
    </recommendedName>
</protein>
<dbReference type="PANTHER" id="PTHR48295:SF1">
    <property type="entry name" value="SWR1-COMPLEX PROTEIN 5"/>
    <property type="match status" value="1"/>
</dbReference>
<proteinExistence type="predicted"/>
<feature type="compositionally biased region" description="Acidic residues" evidence="1">
    <location>
        <begin position="13"/>
        <end position="27"/>
    </location>
</feature>
<feature type="region of interest" description="Disordered" evidence="1">
    <location>
        <begin position="132"/>
        <end position="194"/>
    </location>
</feature>
<dbReference type="Pfam" id="PF07572">
    <property type="entry name" value="BCNT"/>
    <property type="match status" value="1"/>
</dbReference>
<feature type="domain" description="BCNT-C" evidence="2">
    <location>
        <begin position="194"/>
        <end position="271"/>
    </location>
</feature>
<evidence type="ECO:0000313" key="3">
    <source>
        <dbReference type="EMBL" id="CAK0861592.1"/>
    </source>
</evidence>
<evidence type="ECO:0000259" key="2">
    <source>
        <dbReference type="PROSITE" id="PS51279"/>
    </source>
</evidence>
<dbReference type="Proteomes" id="UP001189429">
    <property type="component" value="Unassembled WGS sequence"/>
</dbReference>
<dbReference type="InterPro" id="IPR011421">
    <property type="entry name" value="BCNT-C"/>
</dbReference>
<dbReference type="PROSITE" id="PS51279">
    <property type="entry name" value="BCNT_C"/>
    <property type="match status" value="1"/>
</dbReference>
<keyword evidence="4" id="KW-1185">Reference proteome</keyword>
<evidence type="ECO:0000256" key="1">
    <source>
        <dbReference type="SAM" id="MobiDB-lite"/>
    </source>
</evidence>
<reference evidence="3" key="1">
    <citation type="submission" date="2023-10" db="EMBL/GenBank/DDBJ databases">
        <authorList>
            <person name="Chen Y."/>
            <person name="Shah S."/>
            <person name="Dougan E. K."/>
            <person name="Thang M."/>
            <person name="Chan C."/>
        </authorList>
    </citation>
    <scope>NUCLEOTIDE SEQUENCE [LARGE SCALE GENOMIC DNA]</scope>
</reference>
<organism evidence="3 4">
    <name type="scientific">Prorocentrum cordatum</name>
    <dbReference type="NCBI Taxonomy" id="2364126"/>
    <lineage>
        <taxon>Eukaryota</taxon>
        <taxon>Sar</taxon>
        <taxon>Alveolata</taxon>
        <taxon>Dinophyceae</taxon>
        <taxon>Prorocentrales</taxon>
        <taxon>Prorocentraceae</taxon>
        <taxon>Prorocentrum</taxon>
    </lineage>
</organism>
<accession>A0ABN9URA3</accession>
<feature type="region of interest" description="Disordered" evidence="1">
    <location>
        <begin position="259"/>
        <end position="283"/>
    </location>
</feature>
<gene>
    <name evidence="3" type="ORF">PCOR1329_LOCUS50218</name>
</gene>
<name>A0ABN9URA3_9DINO</name>
<dbReference type="EMBL" id="CAUYUJ010016074">
    <property type="protein sequence ID" value="CAK0861592.1"/>
    <property type="molecule type" value="Genomic_DNA"/>
</dbReference>
<evidence type="ECO:0000313" key="4">
    <source>
        <dbReference type="Proteomes" id="UP001189429"/>
    </source>
</evidence>
<feature type="compositionally biased region" description="Low complexity" evidence="1">
    <location>
        <begin position="132"/>
        <end position="164"/>
    </location>
</feature>